<dbReference type="InterPro" id="IPR050619">
    <property type="entry name" value="Flavodoxin"/>
</dbReference>
<keyword evidence="10" id="KW-1185">Reference proteome</keyword>
<reference evidence="9 10" key="1">
    <citation type="submission" date="2016-10" db="EMBL/GenBank/DDBJ databases">
        <authorList>
            <person name="de Groot N.N."/>
        </authorList>
    </citation>
    <scope>NUCLEOTIDE SEQUENCE [LARGE SCALE GENOMIC DNA]</scope>
    <source>
        <strain evidence="9 10">DSM 44945</strain>
    </source>
</reference>
<evidence type="ECO:0000256" key="6">
    <source>
        <dbReference type="ARBA" id="ARBA00022643"/>
    </source>
</evidence>
<dbReference type="RefSeq" id="WP_245751979.1">
    <property type="nucleotide sequence ID" value="NZ_FOOK01000003.1"/>
</dbReference>
<evidence type="ECO:0000256" key="1">
    <source>
        <dbReference type="ARBA" id="ARBA00001917"/>
    </source>
</evidence>
<dbReference type="NCBIfam" id="NF006747">
    <property type="entry name" value="PRK09271.1"/>
    <property type="match status" value="1"/>
</dbReference>
<dbReference type="NCBIfam" id="TIGR01754">
    <property type="entry name" value="flav_RNR"/>
    <property type="match status" value="1"/>
</dbReference>
<name>A0A1I2KT65_9BACL</name>
<comment type="cofactor">
    <cofactor evidence="1">
        <name>FMN</name>
        <dbReference type="ChEBI" id="CHEBI:58210"/>
    </cofactor>
</comment>
<dbReference type="InterPro" id="IPR010088">
    <property type="entry name" value="RNR_flavodoxin"/>
</dbReference>
<sequence length="148" mass="16740">MRILISYASFSGNTKEVAEIIEQRLTKEGCAVEMHRIRRLNRRIPDPSQFDLFLLGTFTWGRGDTPDIVKDFVRQIGCKPPNVFVFGTGDTQFGGDDLFCKACDKLATFYGSTYAPLKIEQSPRGAQEETVTKWTEGVLKHWISSSKK</sequence>
<evidence type="ECO:0000313" key="10">
    <source>
        <dbReference type="Proteomes" id="UP000198661"/>
    </source>
</evidence>
<dbReference type="GO" id="GO:0010181">
    <property type="term" value="F:FMN binding"/>
    <property type="evidence" value="ECO:0007669"/>
    <property type="project" value="InterPro"/>
</dbReference>
<proteinExistence type="inferred from homology"/>
<feature type="domain" description="Flavodoxin-like" evidence="8">
    <location>
        <begin position="3"/>
        <end position="139"/>
    </location>
</feature>
<dbReference type="Gene3D" id="3.40.50.360">
    <property type="match status" value="1"/>
</dbReference>
<comment type="similarity">
    <text evidence="3">Belongs to the flavodoxin family.</text>
</comment>
<evidence type="ECO:0000256" key="7">
    <source>
        <dbReference type="ARBA" id="ARBA00022982"/>
    </source>
</evidence>
<evidence type="ECO:0000256" key="4">
    <source>
        <dbReference type="ARBA" id="ARBA00022448"/>
    </source>
</evidence>
<evidence type="ECO:0000313" key="9">
    <source>
        <dbReference type="EMBL" id="SFF70184.1"/>
    </source>
</evidence>
<gene>
    <name evidence="9" type="ORF">SAMN04488025_10325</name>
</gene>
<keyword evidence="7" id="KW-0249">Electron transport</keyword>
<evidence type="ECO:0000256" key="2">
    <source>
        <dbReference type="ARBA" id="ARBA00003297"/>
    </source>
</evidence>
<dbReference type="SUPFAM" id="SSF52218">
    <property type="entry name" value="Flavoproteins"/>
    <property type="match status" value="1"/>
</dbReference>
<dbReference type="AlphaFoldDB" id="A0A1I2KT65"/>
<accession>A0A1I2KT65</accession>
<dbReference type="InterPro" id="IPR008254">
    <property type="entry name" value="Flavodoxin/NO_synth"/>
</dbReference>
<dbReference type="Pfam" id="PF00258">
    <property type="entry name" value="Flavodoxin_1"/>
    <property type="match status" value="1"/>
</dbReference>
<dbReference type="GO" id="GO:0016651">
    <property type="term" value="F:oxidoreductase activity, acting on NAD(P)H"/>
    <property type="evidence" value="ECO:0007669"/>
    <property type="project" value="UniProtKB-ARBA"/>
</dbReference>
<keyword evidence="5" id="KW-0285">Flavoprotein</keyword>
<evidence type="ECO:0000256" key="3">
    <source>
        <dbReference type="ARBA" id="ARBA00005267"/>
    </source>
</evidence>
<dbReference type="PROSITE" id="PS50902">
    <property type="entry name" value="FLAVODOXIN_LIKE"/>
    <property type="match status" value="1"/>
</dbReference>
<dbReference type="EMBL" id="FOOK01000003">
    <property type="protein sequence ID" value="SFF70184.1"/>
    <property type="molecule type" value="Genomic_DNA"/>
</dbReference>
<keyword evidence="4" id="KW-0813">Transport</keyword>
<evidence type="ECO:0000256" key="5">
    <source>
        <dbReference type="ARBA" id="ARBA00022630"/>
    </source>
</evidence>
<dbReference type="InterPro" id="IPR029039">
    <property type="entry name" value="Flavoprotein-like_sf"/>
</dbReference>
<organism evidence="9 10">
    <name type="scientific">Planifilum fulgidum</name>
    <dbReference type="NCBI Taxonomy" id="201973"/>
    <lineage>
        <taxon>Bacteria</taxon>
        <taxon>Bacillati</taxon>
        <taxon>Bacillota</taxon>
        <taxon>Bacilli</taxon>
        <taxon>Bacillales</taxon>
        <taxon>Thermoactinomycetaceae</taxon>
        <taxon>Planifilum</taxon>
    </lineage>
</organism>
<protein>
    <submittedName>
        <fullName evidence="9">Ribonucleotide reductase-associated flavodoxin, putative</fullName>
    </submittedName>
</protein>
<dbReference type="STRING" id="201973.SAMN04488025_10325"/>
<comment type="function">
    <text evidence="2">Low-potential electron donor to a number of redox enzymes.</text>
</comment>
<evidence type="ECO:0000259" key="8">
    <source>
        <dbReference type="PROSITE" id="PS50902"/>
    </source>
</evidence>
<keyword evidence="6" id="KW-0288">FMN</keyword>
<dbReference type="Proteomes" id="UP000198661">
    <property type="component" value="Unassembled WGS sequence"/>
</dbReference>
<dbReference type="PANTHER" id="PTHR42809:SF1">
    <property type="entry name" value="FLAVODOXIN 1"/>
    <property type="match status" value="1"/>
</dbReference>
<dbReference type="PANTHER" id="PTHR42809">
    <property type="entry name" value="FLAVODOXIN 2"/>
    <property type="match status" value="1"/>
</dbReference>